<dbReference type="AlphaFoldDB" id="A0AAV7VV33"/>
<evidence type="ECO:0000313" key="3">
    <source>
        <dbReference type="Proteomes" id="UP001066276"/>
    </source>
</evidence>
<feature type="compositionally biased region" description="Polar residues" evidence="1">
    <location>
        <begin position="90"/>
        <end position="105"/>
    </location>
</feature>
<evidence type="ECO:0000256" key="1">
    <source>
        <dbReference type="SAM" id="MobiDB-lite"/>
    </source>
</evidence>
<accession>A0AAV7VV33</accession>
<feature type="compositionally biased region" description="Low complexity" evidence="1">
    <location>
        <begin position="1"/>
        <end position="11"/>
    </location>
</feature>
<keyword evidence="3" id="KW-1185">Reference proteome</keyword>
<sequence length="176" mass="18483">MTPARRGARGPTRPPIGPPEPSGNSKCPPRRRPPRLQAVSQQKVALRPPNARSRPQGRLASRPHDNGPRGTAAILGRSGETHQAQKGPRLNTTAGQAPRRTSMSATPGALQVLPGTAQGSPVSSPAAGSTPRHEGADLAACATDQSPLLQRGDNADFRRPPTVSLLGQLHPGWRNK</sequence>
<protein>
    <submittedName>
        <fullName evidence="2">Uncharacterized protein</fullName>
    </submittedName>
</protein>
<gene>
    <name evidence="2" type="ORF">NDU88_007676</name>
</gene>
<organism evidence="2 3">
    <name type="scientific">Pleurodeles waltl</name>
    <name type="common">Iberian ribbed newt</name>
    <dbReference type="NCBI Taxonomy" id="8319"/>
    <lineage>
        <taxon>Eukaryota</taxon>
        <taxon>Metazoa</taxon>
        <taxon>Chordata</taxon>
        <taxon>Craniata</taxon>
        <taxon>Vertebrata</taxon>
        <taxon>Euteleostomi</taxon>
        <taxon>Amphibia</taxon>
        <taxon>Batrachia</taxon>
        <taxon>Caudata</taxon>
        <taxon>Salamandroidea</taxon>
        <taxon>Salamandridae</taxon>
        <taxon>Pleurodelinae</taxon>
        <taxon>Pleurodeles</taxon>
    </lineage>
</organism>
<dbReference type="Proteomes" id="UP001066276">
    <property type="component" value="Chromosome 2_1"/>
</dbReference>
<name>A0AAV7VV33_PLEWA</name>
<feature type="compositionally biased region" description="Pro residues" evidence="1">
    <location>
        <begin position="12"/>
        <end position="21"/>
    </location>
</feature>
<dbReference type="EMBL" id="JANPWB010000003">
    <property type="protein sequence ID" value="KAJ1203895.1"/>
    <property type="molecule type" value="Genomic_DNA"/>
</dbReference>
<evidence type="ECO:0000313" key="2">
    <source>
        <dbReference type="EMBL" id="KAJ1203895.1"/>
    </source>
</evidence>
<feature type="compositionally biased region" description="Polar residues" evidence="1">
    <location>
        <begin position="117"/>
        <end position="127"/>
    </location>
</feature>
<feature type="region of interest" description="Disordered" evidence="1">
    <location>
        <begin position="1"/>
        <end position="163"/>
    </location>
</feature>
<comment type="caution">
    <text evidence="2">The sequence shown here is derived from an EMBL/GenBank/DDBJ whole genome shotgun (WGS) entry which is preliminary data.</text>
</comment>
<proteinExistence type="predicted"/>
<reference evidence="2" key="1">
    <citation type="journal article" date="2022" name="bioRxiv">
        <title>Sequencing and chromosome-scale assembly of the giantPleurodeles waltlgenome.</title>
        <authorList>
            <person name="Brown T."/>
            <person name="Elewa A."/>
            <person name="Iarovenko S."/>
            <person name="Subramanian E."/>
            <person name="Araus A.J."/>
            <person name="Petzold A."/>
            <person name="Susuki M."/>
            <person name="Suzuki K.-i.T."/>
            <person name="Hayashi T."/>
            <person name="Toyoda A."/>
            <person name="Oliveira C."/>
            <person name="Osipova E."/>
            <person name="Leigh N.D."/>
            <person name="Simon A."/>
            <person name="Yun M.H."/>
        </authorList>
    </citation>
    <scope>NUCLEOTIDE SEQUENCE</scope>
    <source>
        <strain evidence="2">20211129_DDA</strain>
        <tissue evidence="2">Liver</tissue>
    </source>
</reference>